<dbReference type="InterPro" id="IPR018391">
    <property type="entry name" value="PQQ_b-propeller_rpt"/>
</dbReference>
<dbReference type="STRING" id="521045.Kole_1667"/>
<dbReference type="Gene3D" id="2.60.40.10">
    <property type="entry name" value="Immunoglobulins"/>
    <property type="match status" value="3"/>
</dbReference>
<dbReference type="PANTHER" id="PTHR44394:SF1">
    <property type="entry name" value="BETA-ALANINE-ACTIVATING ENZYME"/>
    <property type="match status" value="1"/>
</dbReference>
<dbReference type="HOGENOM" id="CLU_242359_0_0_0"/>
<dbReference type="eggNOG" id="COG1520">
    <property type="taxonomic scope" value="Bacteria"/>
</dbReference>
<dbReference type="Proteomes" id="UP000002382">
    <property type="component" value="Chromosome"/>
</dbReference>
<feature type="domain" description="Pyrrolo-quinoline quinone repeat" evidence="2">
    <location>
        <begin position="1002"/>
        <end position="1079"/>
    </location>
</feature>
<protein>
    <submittedName>
        <fullName evidence="3">Pyrrolo-quinoline quinone</fullName>
    </submittedName>
</protein>
<dbReference type="SMART" id="SM00564">
    <property type="entry name" value="PQQ"/>
    <property type="match status" value="8"/>
</dbReference>
<dbReference type="SUPFAM" id="SSF50998">
    <property type="entry name" value="Quinoprotein alcohol dehydrogenase-like"/>
    <property type="match status" value="1"/>
</dbReference>
<reference evidence="3 4" key="1">
    <citation type="submission" date="2009-06" db="EMBL/GenBank/DDBJ databases">
        <title>Complete sequence of Thermotogales bacterium TBF 19.5.1.</title>
        <authorList>
            <consortium name="US DOE Joint Genome Institute"/>
            <person name="Lucas S."/>
            <person name="Copeland A."/>
            <person name="Lapidus A."/>
            <person name="Glavina del Rio T."/>
            <person name="Tice H."/>
            <person name="Bruce D."/>
            <person name="Goodwin L."/>
            <person name="Pitluck S."/>
            <person name="Chertkov O."/>
            <person name="Brettin T."/>
            <person name="Detter J.C."/>
            <person name="Han C."/>
            <person name="Schmutz J."/>
            <person name="Larimer F."/>
            <person name="Land M."/>
            <person name="Hauser L."/>
            <person name="Kyrpides N."/>
            <person name="Ovchinnikova G."/>
            <person name="Noll K."/>
        </authorList>
    </citation>
    <scope>NUCLEOTIDE SEQUENCE [LARGE SCALE GENOMIC DNA]</scope>
    <source>
        <strain evidence="4">ATCC BAA-1733 / DSM 21960 / TBF 19.5.1</strain>
    </source>
</reference>
<dbReference type="InterPro" id="IPR036116">
    <property type="entry name" value="FN3_sf"/>
</dbReference>
<keyword evidence="4" id="KW-1185">Reference proteome</keyword>
<dbReference type="InterPro" id="IPR052091">
    <property type="entry name" value="Beta-ala_Activ/Resist"/>
</dbReference>
<dbReference type="InterPro" id="IPR013783">
    <property type="entry name" value="Ig-like_fold"/>
</dbReference>
<dbReference type="Pfam" id="PF17963">
    <property type="entry name" value="Big_9"/>
    <property type="match status" value="2"/>
</dbReference>
<dbReference type="InterPro" id="IPR002372">
    <property type="entry name" value="PQQ_rpt_dom"/>
</dbReference>
<name>C5CFE7_KOSOT</name>
<proteinExistence type="predicted"/>
<organism evidence="3 4">
    <name type="scientific">Kosmotoga olearia (strain ATCC BAA-1733 / DSM 21960 / TBF 19.5.1)</name>
    <dbReference type="NCBI Taxonomy" id="521045"/>
    <lineage>
        <taxon>Bacteria</taxon>
        <taxon>Thermotogati</taxon>
        <taxon>Thermotogota</taxon>
        <taxon>Thermotogae</taxon>
        <taxon>Kosmotogales</taxon>
        <taxon>Kosmotogaceae</taxon>
        <taxon>Kosmotoga</taxon>
    </lineage>
</organism>
<dbReference type="Gene3D" id="2.130.10.10">
    <property type="entry name" value="YVTN repeat-like/Quinoprotein amine dehydrogenase"/>
    <property type="match status" value="2"/>
</dbReference>
<evidence type="ECO:0000259" key="2">
    <source>
        <dbReference type="Pfam" id="PF13360"/>
    </source>
</evidence>
<dbReference type="InterPro" id="IPR011047">
    <property type="entry name" value="Quinoprotein_ADH-like_sf"/>
</dbReference>
<evidence type="ECO:0000313" key="3">
    <source>
        <dbReference type="EMBL" id="ACR80356.1"/>
    </source>
</evidence>
<dbReference type="KEGG" id="kol:Kole_1667"/>
<feature type="domain" description="Pyrrolo-quinoline quinone repeat" evidence="2">
    <location>
        <begin position="1164"/>
        <end position="1294"/>
    </location>
</feature>
<dbReference type="EMBL" id="CP001634">
    <property type="protein sequence ID" value="ACR80356.1"/>
    <property type="molecule type" value="Genomic_DNA"/>
</dbReference>
<dbReference type="OrthoDB" id="49382at2"/>
<accession>C5CFE7</accession>
<dbReference type="InterPro" id="IPR015943">
    <property type="entry name" value="WD40/YVTN_repeat-like_dom_sf"/>
</dbReference>
<gene>
    <name evidence="3" type="ordered locus">Kole_1667</name>
</gene>
<dbReference type="GO" id="GO:0043041">
    <property type="term" value="P:amino acid activation for nonribosomal peptide biosynthetic process"/>
    <property type="evidence" value="ECO:0007669"/>
    <property type="project" value="TreeGrafter"/>
</dbReference>
<dbReference type="Pfam" id="PF13360">
    <property type="entry name" value="PQQ_2"/>
    <property type="match status" value="2"/>
</dbReference>
<dbReference type="RefSeq" id="WP_015869001.1">
    <property type="nucleotide sequence ID" value="NC_012785.1"/>
</dbReference>
<dbReference type="PANTHER" id="PTHR44394">
    <property type="entry name" value="BETA-ALANINE-ACTIVATING ENZYME"/>
    <property type="match status" value="1"/>
</dbReference>
<evidence type="ECO:0000313" key="4">
    <source>
        <dbReference type="Proteomes" id="UP000002382"/>
    </source>
</evidence>
<reference evidence="3 4" key="2">
    <citation type="journal article" date="2011" name="J. Bacteriol.">
        <title>Genome Sequence of Kosmotoga olearia Strain TBF 19.5.1, a Thermophilic Bacterium with a Wide Growth Temperature Range, Isolated from the Troll B Oil Platform in the North Sea.</title>
        <authorList>
            <person name="Swithers K.S."/>
            <person name="Dipippo J.L."/>
            <person name="Bruce D.C."/>
            <person name="Detter C."/>
            <person name="Tapia R."/>
            <person name="Han S."/>
            <person name="Goodwin L.A."/>
            <person name="Han J."/>
            <person name="Woyke T."/>
            <person name="Pitluck S."/>
            <person name="Pennacchio L."/>
            <person name="Nolan M."/>
            <person name="Mikhailova N."/>
            <person name="Land M.L."/>
            <person name="Nesbo C.L."/>
            <person name="Gogarten J.P."/>
            <person name="Noll K.M."/>
        </authorList>
    </citation>
    <scope>NUCLEOTIDE SEQUENCE [LARGE SCALE GENOMIC DNA]</scope>
    <source>
        <strain evidence="4">ATCC BAA-1733 / DSM 21960 / TBF 19.5.1</strain>
    </source>
</reference>
<sequence>MKRFLVVLLAILLLTLTGFGIELKINTVTAKPFITGPGGRVLLRCDAKGSRLLAYEWIVMDGKILKDYGNGVAIWQAPEKDGAYKIRVIVDNGIEKVEGEVVVKVDSTSENRPPFQPDVIFPKDGVEEIPLDALLFWGADDPDGDVLFYNIYLSTATPLTEPIEIGYFTPDYPNTFAPELESNKWYYWKIVADDGRGMQSESPVWSFRTFDFPPELDLPEQVVTEGELLSVNLEEHASDPDSADLSFALISGPGTVENSSYSYTPDFDVVESGPDASRTFLVKIGVTDDYGKKASSEFVLTVLNKNRVPFAPFNCFPADGATELPTDTVLSWASKDLDGDELFADLYLGESPDDLQLVDSGIQGTVENVDETGAKDYAFEIQPILKPHTRYFWKVDVYDYADSTSSEIMSFETLNHLPELSVPDQEATETETVVVKLGEYAHDPDGDSLSFKLVSGVGALIEKEDGVYYEYKTDYYASGTYIVEIEVSDGIDSVLDQFTVTVYDLNQAPMVDLVSPVDGATNQGLELTLRWIGKDLDGDKIVYDVYYGIDGLPDVAVIEGIEDTSVTVTLEPHSKYVWKVVAHDVRPDSLTGESQTWSFTTLNNPPDLLDAEFDIKENETLEIDFRDYTTEIDGDPLAYELLSGNGTLTPEGLYSWTPSFEASGTHFIKVSVTDGIDGAVKVYRITVYDVNRMPTVELVAPENGAVFDAAEQPEVKLTWNASDPDGDKLLFNLYITDLITGETLSFDALEHLEKSFALKPHTNYQWKVKVWDDRPDSLSSETDVWSFGTINHKPEIAIPDVSINEGATLTVNLLDYASDVDGDVLGFEVVEGPGEIIDGSYVYTPDYDTAGEHLVKVSVTDSIDEVATEFTITVVNVPQKPILIEPENGTINVTPFVTLKWTHSEYDYEGILYDVYFGETADSLEKIAENTADTELKLPRLEYGKTYYWKVVAKDNGFEAESDVWSFTPTIFIDVLWKHLQDGLIYSSAACLENSPIYNIVDGKLYAYNPENGEVVWKFETGAQVEQSTPSIDDYGTIYFGTTNGVLYAVNPDGTEKWSVKLNGKINASPAISGDRTIYIGTASGYFYAVSPAGTILWELKIGSKIVSSPAVGNDGTVYFGAADKKLYAVDYAGNIEWSFETGDWVESSPAIAENGDIIFGSDDGILYRVDRNGNLVWTFETANPIRGGAVIGPDGTVYVGSYDWKLYAINPDGTERWSFETNGPVHSVPTLTKDGNIIFGSMDGGLYSLKSDGSIKWRLITDGWIWASPLVTDDGTVYIGSHDRYMYALSDDNGGIANGQWPTFALNSARTGNLQPVVIPREVLDILSDSLYIVKLKEFADFNVETLVNNGAVKTESGYVVWESAVKEKLEALTDIDGNIPIVDLGEASIKYVVDENGNLYAGPVADTAKQLALLAIPANLNYKDFEGNYLSTEVVSEPKDAALETSIKTTLLMALISEEYKELLANGVVTGGPENYYEFYNEPVIFYNATGTDITITRAWLIHIWKHEKVSEEYLKYADEWNKKWSPIVPDASTGIEFSKTLKLTFEGVETDSVFVETYNENFASPKILLKENETILEISGIGNTKSTVLLDDEFPTTVEMKSISNWLVTRHVISIATLGGIVEASASEIPADGYDQNPQPEQVVFTPGTNR</sequence>
<dbReference type="SUPFAM" id="SSF49265">
    <property type="entry name" value="Fibronectin type III"/>
    <property type="match status" value="1"/>
</dbReference>
<dbReference type="Gene3D" id="2.40.10.480">
    <property type="match status" value="1"/>
</dbReference>
<feature type="region of interest" description="Disordered" evidence="1">
    <location>
        <begin position="1633"/>
        <end position="1654"/>
    </location>
</feature>
<evidence type="ECO:0000256" key="1">
    <source>
        <dbReference type="SAM" id="MobiDB-lite"/>
    </source>
</evidence>